<dbReference type="Pfam" id="PF00326">
    <property type="entry name" value="Peptidase_S9"/>
    <property type="match status" value="1"/>
</dbReference>
<dbReference type="Gene3D" id="3.40.50.1820">
    <property type="entry name" value="alpha/beta hydrolase"/>
    <property type="match status" value="1"/>
</dbReference>
<reference evidence="4" key="1">
    <citation type="submission" date="2021-11" db="EMBL/GenBank/DDBJ databases">
        <title>BS-T2-15 a new species belonging to the Comamonadaceae family isolated from the soil of a French oak forest.</title>
        <authorList>
            <person name="Mieszkin S."/>
            <person name="Alain K."/>
        </authorList>
    </citation>
    <scope>NUCLEOTIDE SEQUENCE</scope>
    <source>
        <strain evidence="4">BS-T2-15</strain>
    </source>
</reference>
<dbReference type="AlphaFoldDB" id="A0A9X1YJY1"/>
<evidence type="ECO:0000256" key="2">
    <source>
        <dbReference type="SAM" id="SignalP"/>
    </source>
</evidence>
<proteinExistence type="predicted"/>
<feature type="chain" id="PRO_5040837105" evidence="2">
    <location>
        <begin position="25"/>
        <end position="680"/>
    </location>
</feature>
<keyword evidence="5" id="KW-1185">Reference proteome</keyword>
<dbReference type="GO" id="GO:0004252">
    <property type="term" value="F:serine-type endopeptidase activity"/>
    <property type="evidence" value="ECO:0007669"/>
    <property type="project" value="TreeGrafter"/>
</dbReference>
<feature type="domain" description="Peptidase S9 prolyl oligopeptidase catalytic" evidence="3">
    <location>
        <begin position="460"/>
        <end position="672"/>
    </location>
</feature>
<accession>A0A9X1YJY1</accession>
<feature type="signal peptide" evidence="2">
    <location>
        <begin position="1"/>
        <end position="24"/>
    </location>
</feature>
<sequence length="680" mass="73879">MKTRSNLAAALLAALAWPTAGNTAAPPVAPPSTVPAADFFNYAGTTNVSISPDGRAVALLVRNTAGRRQLAVLDTSDVSKFKIVASFAEFDIARAHWADSKTLVFSLRDETESAFGQQGAGLYAVGADGDGLRPLINFRGKNTETGTMIKSHSLDPYIYTFGQTLHDDSGDIVISHWSKTTVLHTYGSEWTGNAPMRMSLSSGVLSDIGGKWPDHVDDWLFDGTGHVRAAMQDKDGQTTLLVRDDAGEWHARSHFPSAHRGADDVVLEEIGADGQGYATKLHGEEGAEALYRYDLATGKADAEPIVSVKGFDVGSTLVEDYKAHKVLGVHYEADAAGTVWFDPDMKALQAKVDARLPGLINRIDPADCGCAQRVLVTSHSDHQPPLFFLYDRGNDTLTPFGSARIKINPRQMADTDFFRIKARDGHDLPVYVTKPHGKGPWPTVVLVHGGPSLRGWHWRWDDESQFLASRGYLVVKPEFRGSEGYGAALESAGHKQWGLKMQDDIADATVWAAQQGLEDPKRTCIMGGSYGGYATLMGLVRYPDLYRCGVAASAVTDINLMYDIGWSDAGSQAKNYAMPEMIGDQVADAEQLKATSPILQASRITRPLLLAHGGVDRRVPIAHATKLLSALDANKAHVTWIEYKDEAHGWYKPETRIGYYEEVQKFLDANIGPGATAPAQ</sequence>
<dbReference type="InterPro" id="IPR029058">
    <property type="entry name" value="AB_hydrolase_fold"/>
</dbReference>
<gene>
    <name evidence="4" type="ORF">LPC04_08495</name>
</gene>
<protein>
    <submittedName>
        <fullName evidence="4">Prolyl oligopeptidase family serine peptidase</fullName>
    </submittedName>
</protein>
<dbReference type="EMBL" id="JAJLJH010000001">
    <property type="protein sequence ID" value="MCK9685747.1"/>
    <property type="molecule type" value="Genomic_DNA"/>
</dbReference>
<dbReference type="GO" id="GO:0006508">
    <property type="term" value="P:proteolysis"/>
    <property type="evidence" value="ECO:0007669"/>
    <property type="project" value="InterPro"/>
</dbReference>
<organism evidence="4 5">
    <name type="scientific">Scleromatobacter humisilvae</name>
    <dbReference type="NCBI Taxonomy" id="2897159"/>
    <lineage>
        <taxon>Bacteria</taxon>
        <taxon>Pseudomonadati</taxon>
        <taxon>Pseudomonadota</taxon>
        <taxon>Betaproteobacteria</taxon>
        <taxon>Burkholderiales</taxon>
        <taxon>Sphaerotilaceae</taxon>
        <taxon>Scleromatobacter</taxon>
    </lineage>
</organism>
<dbReference type="PANTHER" id="PTHR42776:SF27">
    <property type="entry name" value="DIPEPTIDYL PEPTIDASE FAMILY MEMBER 6"/>
    <property type="match status" value="1"/>
</dbReference>
<dbReference type="PANTHER" id="PTHR42776">
    <property type="entry name" value="SERINE PEPTIDASE S9 FAMILY MEMBER"/>
    <property type="match status" value="1"/>
</dbReference>
<evidence type="ECO:0000313" key="4">
    <source>
        <dbReference type="EMBL" id="MCK9685747.1"/>
    </source>
</evidence>
<evidence type="ECO:0000259" key="3">
    <source>
        <dbReference type="Pfam" id="PF00326"/>
    </source>
</evidence>
<evidence type="ECO:0000256" key="1">
    <source>
        <dbReference type="ARBA" id="ARBA00022801"/>
    </source>
</evidence>
<dbReference type="InterPro" id="IPR001375">
    <property type="entry name" value="Peptidase_S9_cat"/>
</dbReference>
<dbReference type="RefSeq" id="WP_275681741.1">
    <property type="nucleotide sequence ID" value="NZ_JAJLJH010000001.1"/>
</dbReference>
<keyword evidence="2" id="KW-0732">Signal</keyword>
<comment type="caution">
    <text evidence="4">The sequence shown here is derived from an EMBL/GenBank/DDBJ whole genome shotgun (WGS) entry which is preliminary data.</text>
</comment>
<name>A0A9X1YJY1_9BURK</name>
<keyword evidence="1" id="KW-0378">Hydrolase</keyword>
<dbReference type="SUPFAM" id="SSF82171">
    <property type="entry name" value="DPP6 N-terminal domain-like"/>
    <property type="match status" value="1"/>
</dbReference>
<dbReference type="SUPFAM" id="SSF53474">
    <property type="entry name" value="alpha/beta-Hydrolases"/>
    <property type="match status" value="1"/>
</dbReference>
<evidence type="ECO:0000313" key="5">
    <source>
        <dbReference type="Proteomes" id="UP001139353"/>
    </source>
</evidence>
<dbReference type="Proteomes" id="UP001139353">
    <property type="component" value="Unassembled WGS sequence"/>
</dbReference>